<dbReference type="Gene3D" id="3.10.450.50">
    <property type="match status" value="1"/>
</dbReference>
<evidence type="ECO:0000256" key="1">
    <source>
        <dbReference type="SAM" id="SignalP"/>
    </source>
</evidence>
<proteinExistence type="predicted"/>
<dbReference type="InterPro" id="IPR027843">
    <property type="entry name" value="DUF4440"/>
</dbReference>
<accession>A0AAW9RIZ1</accession>
<keyword evidence="1" id="KW-0732">Signal</keyword>
<dbReference type="RefSeq" id="WP_354696731.1">
    <property type="nucleotide sequence ID" value="NZ_JAZHOG010000013.1"/>
</dbReference>
<feature type="signal peptide" evidence="1">
    <location>
        <begin position="1"/>
        <end position="18"/>
    </location>
</feature>
<reference evidence="3 4" key="1">
    <citation type="submission" date="2024-02" db="EMBL/GenBank/DDBJ databases">
        <title>A novel Wenzhouxiangellaceae bacterium, isolated from coastal sediments.</title>
        <authorList>
            <person name="Du Z.-J."/>
            <person name="Ye Y.-Q."/>
            <person name="Zhang X.-Y."/>
        </authorList>
    </citation>
    <scope>NUCLEOTIDE SEQUENCE [LARGE SCALE GENOMIC DNA]</scope>
    <source>
        <strain evidence="3 4">CH-27</strain>
    </source>
</reference>
<dbReference type="NCBIfam" id="TIGR02246">
    <property type="entry name" value="SgcJ/EcaC family oxidoreductase"/>
    <property type="match status" value="1"/>
</dbReference>
<dbReference type="InterPro" id="IPR032710">
    <property type="entry name" value="NTF2-like_dom_sf"/>
</dbReference>
<dbReference type="AlphaFoldDB" id="A0AAW9RIZ1"/>
<keyword evidence="4" id="KW-1185">Reference proteome</keyword>
<dbReference type="SUPFAM" id="SSF54427">
    <property type="entry name" value="NTF2-like"/>
    <property type="match status" value="1"/>
</dbReference>
<evidence type="ECO:0000313" key="4">
    <source>
        <dbReference type="Proteomes" id="UP001359886"/>
    </source>
</evidence>
<feature type="chain" id="PRO_5043701498" evidence="1">
    <location>
        <begin position="19"/>
        <end position="163"/>
    </location>
</feature>
<dbReference type="EMBL" id="JAZHOG010000013">
    <property type="protein sequence ID" value="MEJ8569394.1"/>
    <property type="molecule type" value="Genomic_DNA"/>
</dbReference>
<name>A0AAW9RIZ1_9GAMM</name>
<protein>
    <submittedName>
        <fullName evidence="3">SgcJ/EcaC family oxidoreductase</fullName>
    </submittedName>
</protein>
<sequence length="163" mass="18181">MWKTIIVFFALAASSDFAISAEELVPEGEREAVLGTLESWNKGWRTKDAALAVADYAEDTDWTNAFGDRFQSRGELQKGLEVIFGLDFVMAGESAGNSYQDVTFITPEVATVRSQLVRSGQQTDSGQTMRDRHINHLRVLEKRNGRWVITSHLISQAKEKGSL</sequence>
<dbReference type="Pfam" id="PF14534">
    <property type="entry name" value="DUF4440"/>
    <property type="match status" value="1"/>
</dbReference>
<comment type="caution">
    <text evidence="3">The sequence shown here is derived from an EMBL/GenBank/DDBJ whole genome shotgun (WGS) entry which is preliminary data.</text>
</comment>
<feature type="domain" description="DUF4440" evidence="2">
    <location>
        <begin position="37"/>
        <end position="149"/>
    </location>
</feature>
<dbReference type="Proteomes" id="UP001359886">
    <property type="component" value="Unassembled WGS sequence"/>
</dbReference>
<evidence type="ECO:0000259" key="2">
    <source>
        <dbReference type="Pfam" id="PF14534"/>
    </source>
</evidence>
<gene>
    <name evidence="3" type="ORF">V3330_17340</name>
</gene>
<evidence type="ECO:0000313" key="3">
    <source>
        <dbReference type="EMBL" id="MEJ8569394.1"/>
    </source>
</evidence>
<dbReference type="InterPro" id="IPR011944">
    <property type="entry name" value="Steroid_delta5-4_isomerase"/>
</dbReference>
<organism evidence="3 4">
    <name type="scientific">Elongatibacter sediminis</name>
    <dbReference type="NCBI Taxonomy" id="3119006"/>
    <lineage>
        <taxon>Bacteria</taxon>
        <taxon>Pseudomonadati</taxon>
        <taxon>Pseudomonadota</taxon>
        <taxon>Gammaproteobacteria</taxon>
        <taxon>Chromatiales</taxon>
        <taxon>Wenzhouxiangellaceae</taxon>
        <taxon>Elongatibacter</taxon>
    </lineage>
</organism>